<dbReference type="AlphaFoldDB" id="A0A9P6XYB5"/>
<name>A0A9P6XYB5_9FUNG</name>
<evidence type="ECO:0000313" key="3">
    <source>
        <dbReference type="Proteomes" id="UP000740926"/>
    </source>
</evidence>
<reference evidence="2 3" key="1">
    <citation type="journal article" date="2020" name="Microb. Genom.">
        <title>Genetic diversity of clinical and environmental Mucorales isolates obtained from an investigation of mucormycosis cases among solid organ transplant recipients.</title>
        <authorList>
            <person name="Nguyen M.H."/>
            <person name="Kaul D."/>
            <person name="Muto C."/>
            <person name="Cheng S.J."/>
            <person name="Richter R.A."/>
            <person name="Bruno V.M."/>
            <person name="Liu G."/>
            <person name="Beyhan S."/>
            <person name="Sundermann A.J."/>
            <person name="Mounaud S."/>
            <person name="Pasculle A.W."/>
            <person name="Nierman W.C."/>
            <person name="Driscoll E."/>
            <person name="Cumbie R."/>
            <person name="Clancy C.J."/>
            <person name="Dupont C.L."/>
        </authorList>
    </citation>
    <scope>NUCLEOTIDE SEQUENCE [LARGE SCALE GENOMIC DNA]</scope>
    <source>
        <strain evidence="2 3">GL24</strain>
    </source>
</reference>
<evidence type="ECO:0000313" key="2">
    <source>
        <dbReference type="EMBL" id="KAG1534840.1"/>
    </source>
</evidence>
<gene>
    <name evidence="2" type="ORF">G6F50_015460</name>
</gene>
<keyword evidence="3" id="KW-1185">Reference proteome</keyword>
<comment type="caution">
    <text evidence="2">The sequence shown here is derived from an EMBL/GenBank/DDBJ whole genome shotgun (WGS) entry which is preliminary data.</text>
</comment>
<dbReference type="EMBL" id="JAANIU010008549">
    <property type="protein sequence ID" value="KAG1534840.1"/>
    <property type="molecule type" value="Genomic_DNA"/>
</dbReference>
<feature type="region of interest" description="Disordered" evidence="1">
    <location>
        <begin position="1"/>
        <end position="46"/>
    </location>
</feature>
<protein>
    <submittedName>
        <fullName evidence="2">Uncharacterized protein</fullName>
    </submittedName>
</protein>
<sequence length="87" mass="9317">MPRAGWAGRPTPVLPCAQERAHEQAAAKPPGMGSRRPRTPAPPRHPKECTLLLRLLLEASAGAGRSPAEPTSFMKYVSSAAQPCFSR</sequence>
<dbReference type="Proteomes" id="UP000740926">
    <property type="component" value="Unassembled WGS sequence"/>
</dbReference>
<evidence type="ECO:0000256" key="1">
    <source>
        <dbReference type="SAM" id="MobiDB-lite"/>
    </source>
</evidence>
<proteinExistence type="predicted"/>
<accession>A0A9P6XYB5</accession>
<organism evidence="2 3">
    <name type="scientific">Rhizopus delemar</name>
    <dbReference type="NCBI Taxonomy" id="936053"/>
    <lineage>
        <taxon>Eukaryota</taxon>
        <taxon>Fungi</taxon>
        <taxon>Fungi incertae sedis</taxon>
        <taxon>Mucoromycota</taxon>
        <taxon>Mucoromycotina</taxon>
        <taxon>Mucoromycetes</taxon>
        <taxon>Mucorales</taxon>
        <taxon>Mucorineae</taxon>
        <taxon>Rhizopodaceae</taxon>
        <taxon>Rhizopus</taxon>
    </lineage>
</organism>